<evidence type="ECO:0000313" key="2">
    <source>
        <dbReference type="Proteomes" id="UP000255534"/>
    </source>
</evidence>
<proteinExistence type="predicted"/>
<dbReference type="Proteomes" id="UP000255534">
    <property type="component" value="Unassembled WGS sequence"/>
</dbReference>
<name>A0A379UP27_SALET</name>
<organism evidence="1 2">
    <name type="scientific">Salmonella enterica I</name>
    <dbReference type="NCBI Taxonomy" id="59201"/>
    <lineage>
        <taxon>Bacteria</taxon>
        <taxon>Pseudomonadati</taxon>
        <taxon>Pseudomonadota</taxon>
        <taxon>Gammaproteobacteria</taxon>
        <taxon>Enterobacterales</taxon>
        <taxon>Enterobacteriaceae</taxon>
        <taxon>Salmonella</taxon>
    </lineage>
</organism>
<accession>A0A379UP27</accession>
<protein>
    <submittedName>
        <fullName evidence="1">Uncharacterized protein</fullName>
    </submittedName>
</protein>
<dbReference type="AlphaFoldDB" id="A0A379UP27"/>
<reference evidence="1 2" key="1">
    <citation type="submission" date="2018-06" db="EMBL/GenBank/DDBJ databases">
        <authorList>
            <consortium name="Pathogen Informatics"/>
            <person name="Doyle S."/>
        </authorList>
    </citation>
    <scope>NUCLEOTIDE SEQUENCE [LARGE SCALE GENOMIC DNA]</scope>
    <source>
        <strain evidence="1 2">NCTC5798</strain>
    </source>
</reference>
<dbReference type="EMBL" id="UGXK01000001">
    <property type="protein sequence ID" value="SUG69152.1"/>
    <property type="molecule type" value="Genomic_DNA"/>
</dbReference>
<sequence length="100" mass="10810">MSAAGEGVAFDTHHANRFHHIFPITEGFSRIGLTHNDVQAVAHLLARLQYRCQSGGENAGVGVAIITGASARSNAWSPSISMHTAGFLRNRRIFFPVRAP</sequence>
<evidence type="ECO:0000313" key="1">
    <source>
        <dbReference type="EMBL" id="SUG69152.1"/>
    </source>
</evidence>
<gene>
    <name evidence="1" type="ORF">NCTC5798_00208</name>
</gene>